<evidence type="ECO:0000313" key="1">
    <source>
        <dbReference type="EMBL" id="KAJ5503963.1"/>
    </source>
</evidence>
<gene>
    <name evidence="1" type="ORF">N7463_006837</name>
</gene>
<evidence type="ECO:0000313" key="2">
    <source>
        <dbReference type="Proteomes" id="UP001149954"/>
    </source>
</evidence>
<accession>A0A9W9XV73</accession>
<reference evidence="1" key="2">
    <citation type="journal article" date="2023" name="IMA Fungus">
        <title>Comparative genomic study of the Penicillium genus elucidates a diverse pangenome and 15 lateral gene transfer events.</title>
        <authorList>
            <person name="Petersen C."/>
            <person name="Sorensen T."/>
            <person name="Nielsen M.R."/>
            <person name="Sondergaard T.E."/>
            <person name="Sorensen J.L."/>
            <person name="Fitzpatrick D.A."/>
            <person name="Frisvad J.C."/>
            <person name="Nielsen K.L."/>
        </authorList>
    </citation>
    <scope>NUCLEOTIDE SEQUENCE</scope>
    <source>
        <strain evidence="1">IBT 29495</strain>
    </source>
</reference>
<comment type="caution">
    <text evidence="1">The sequence shown here is derived from an EMBL/GenBank/DDBJ whole genome shotgun (WGS) entry which is preliminary data.</text>
</comment>
<protein>
    <submittedName>
        <fullName evidence="1">Uncharacterized protein</fullName>
    </submittedName>
</protein>
<sequence length="184" mass="20865">MSTTTDENPIFDFEVSKNERGMAKSVPKLQGASILREWETRMLMRALGINNPIYVQLVKDEINMPPAPIYEDQSYVSVKALLFKEADSSKEMESITEYSIEARSIELVVLGLALQKHHADGERKWGTSQPPSFHLSTIYARPDLGATFRENPWGQHYTCWRYDTLARALLRGQSSAILGVVYLP</sequence>
<proteinExistence type="predicted"/>
<organism evidence="1 2">
    <name type="scientific">Penicillium fimorum</name>
    <dbReference type="NCBI Taxonomy" id="1882269"/>
    <lineage>
        <taxon>Eukaryota</taxon>
        <taxon>Fungi</taxon>
        <taxon>Dikarya</taxon>
        <taxon>Ascomycota</taxon>
        <taxon>Pezizomycotina</taxon>
        <taxon>Eurotiomycetes</taxon>
        <taxon>Eurotiomycetidae</taxon>
        <taxon>Eurotiales</taxon>
        <taxon>Aspergillaceae</taxon>
        <taxon>Penicillium</taxon>
    </lineage>
</organism>
<dbReference type="Proteomes" id="UP001149954">
    <property type="component" value="Unassembled WGS sequence"/>
</dbReference>
<name>A0A9W9XV73_9EURO</name>
<keyword evidence="2" id="KW-1185">Reference proteome</keyword>
<dbReference type="AlphaFoldDB" id="A0A9W9XV73"/>
<dbReference type="OrthoDB" id="4356078at2759"/>
<dbReference type="EMBL" id="JAPWDS010000003">
    <property type="protein sequence ID" value="KAJ5503963.1"/>
    <property type="molecule type" value="Genomic_DNA"/>
</dbReference>
<reference evidence="1" key="1">
    <citation type="submission" date="2022-12" db="EMBL/GenBank/DDBJ databases">
        <authorList>
            <person name="Petersen C."/>
        </authorList>
    </citation>
    <scope>NUCLEOTIDE SEQUENCE</scope>
    <source>
        <strain evidence="1">IBT 29495</strain>
    </source>
</reference>